<keyword evidence="4 6" id="KW-0472">Membrane</keyword>
<name>A0A7J0BWU7_9BACT</name>
<feature type="transmembrane region" description="Helical" evidence="6">
    <location>
        <begin position="79"/>
        <end position="98"/>
    </location>
</feature>
<feature type="transmembrane region" description="Helical" evidence="6">
    <location>
        <begin position="48"/>
        <end position="67"/>
    </location>
</feature>
<evidence type="ECO:0000256" key="5">
    <source>
        <dbReference type="SAM" id="MobiDB-lite"/>
    </source>
</evidence>
<dbReference type="Pfam" id="PF04932">
    <property type="entry name" value="Wzy_C"/>
    <property type="match status" value="1"/>
</dbReference>
<feature type="transmembrane region" description="Helical" evidence="6">
    <location>
        <begin position="132"/>
        <end position="154"/>
    </location>
</feature>
<dbReference type="RefSeq" id="WP_174410786.1">
    <property type="nucleotide sequence ID" value="NZ_BLVP01000035.1"/>
</dbReference>
<sequence length="449" mass="49345">MPNISLSREALVRRYHAIRSHPAASRAGDWLIAAGVCTFALLMPLGNMFAEIGGVLCLAGVLWTYLFNFRQSALHRYPLWPLYALFLAFLAFKVVHSIHLQTSWYVFNSNIHKGFVLFLAGLEFVRTRKRLYLFALLLAAASLVQGLDGIYQFINGTDFIKNAMTEGGRLTASMGGGRVGNYMSMALLPSLVLWVLLPASLPRAARLGITTAFLAPGIFLWMFAQARSGWVGLLIAVLLLALMLNTIRLRHLLPLGAIVLLMGFFGPERVRFATALNDVRISDIWPAAMSVFHEHFWLGVGNGAFRHGTNLLGIVMEWNGTVVVYPHPHNIYVQLLAETGIIGFGLFAAFTLSNGVWSGLRIRQGLRTPDRPYWFVTALLWASYFGGYLGAAVSAHSFFRTWWLGTAMLILGAMVGACASFNPDPAQTSAAPSAEPHNPAEQAPAPPVR</sequence>
<evidence type="ECO:0000259" key="7">
    <source>
        <dbReference type="Pfam" id="PF04932"/>
    </source>
</evidence>
<dbReference type="AlphaFoldDB" id="A0A7J0BWU7"/>
<dbReference type="EMBL" id="BLVP01000035">
    <property type="protein sequence ID" value="GFM38163.1"/>
    <property type="molecule type" value="Genomic_DNA"/>
</dbReference>
<dbReference type="GO" id="GO:0016020">
    <property type="term" value="C:membrane"/>
    <property type="evidence" value="ECO:0007669"/>
    <property type="project" value="UniProtKB-SubCell"/>
</dbReference>
<reference evidence="8 9" key="1">
    <citation type="submission" date="2020-05" db="EMBL/GenBank/DDBJ databases">
        <title>Draft genome sequence of Desulfovibrio psychrotolerans JS1T.</title>
        <authorList>
            <person name="Ueno A."/>
            <person name="Tamazawa S."/>
            <person name="Tamamura S."/>
            <person name="Murakami T."/>
            <person name="Kiyama T."/>
            <person name="Inomata H."/>
            <person name="Amano Y."/>
            <person name="Miyakawa K."/>
            <person name="Tamaki H."/>
            <person name="Naganuma T."/>
            <person name="Kaneko K."/>
        </authorList>
    </citation>
    <scope>NUCLEOTIDE SEQUENCE [LARGE SCALE GENOMIC DNA]</scope>
    <source>
        <strain evidence="8 9">JS1</strain>
    </source>
</reference>
<feature type="transmembrane region" description="Helical" evidence="6">
    <location>
        <begin position="252"/>
        <end position="270"/>
    </location>
</feature>
<keyword evidence="9" id="KW-1185">Reference proteome</keyword>
<evidence type="ECO:0000256" key="6">
    <source>
        <dbReference type="SAM" id="Phobius"/>
    </source>
</evidence>
<feature type="region of interest" description="Disordered" evidence="5">
    <location>
        <begin position="424"/>
        <end position="449"/>
    </location>
</feature>
<feature type="domain" description="O-antigen ligase-related" evidence="7">
    <location>
        <begin position="214"/>
        <end position="348"/>
    </location>
</feature>
<evidence type="ECO:0000256" key="4">
    <source>
        <dbReference type="ARBA" id="ARBA00023136"/>
    </source>
</evidence>
<dbReference type="PANTHER" id="PTHR37422">
    <property type="entry name" value="TEICHURONIC ACID BIOSYNTHESIS PROTEIN TUAE"/>
    <property type="match status" value="1"/>
</dbReference>
<accession>A0A7J0BWU7</accession>
<feature type="transmembrane region" description="Helical" evidence="6">
    <location>
        <begin position="230"/>
        <end position="247"/>
    </location>
</feature>
<evidence type="ECO:0000256" key="1">
    <source>
        <dbReference type="ARBA" id="ARBA00004141"/>
    </source>
</evidence>
<dbReference type="Proteomes" id="UP000503820">
    <property type="component" value="Unassembled WGS sequence"/>
</dbReference>
<feature type="transmembrane region" description="Helical" evidence="6">
    <location>
        <begin position="331"/>
        <end position="352"/>
    </location>
</feature>
<dbReference type="InterPro" id="IPR007016">
    <property type="entry name" value="O-antigen_ligase-rel_domated"/>
</dbReference>
<comment type="caution">
    <text evidence="8">The sequence shown here is derived from an EMBL/GenBank/DDBJ whole genome shotgun (WGS) entry which is preliminary data.</text>
</comment>
<evidence type="ECO:0000313" key="8">
    <source>
        <dbReference type="EMBL" id="GFM38163.1"/>
    </source>
</evidence>
<feature type="transmembrane region" description="Helical" evidence="6">
    <location>
        <begin position="204"/>
        <end position="224"/>
    </location>
</feature>
<comment type="subcellular location">
    <subcellularLocation>
        <location evidence="1">Membrane</location>
        <topology evidence="1">Multi-pass membrane protein</topology>
    </subcellularLocation>
</comment>
<feature type="transmembrane region" description="Helical" evidence="6">
    <location>
        <begin position="104"/>
        <end position="125"/>
    </location>
</feature>
<evidence type="ECO:0000256" key="2">
    <source>
        <dbReference type="ARBA" id="ARBA00022692"/>
    </source>
</evidence>
<feature type="transmembrane region" description="Helical" evidence="6">
    <location>
        <begin position="401"/>
        <end position="421"/>
    </location>
</feature>
<gene>
    <name evidence="8" type="ORF">DSM19430T_28470</name>
</gene>
<keyword evidence="2 6" id="KW-0812">Transmembrane</keyword>
<evidence type="ECO:0000256" key="3">
    <source>
        <dbReference type="ARBA" id="ARBA00022989"/>
    </source>
</evidence>
<protein>
    <recommendedName>
        <fullName evidence="7">O-antigen ligase-related domain-containing protein</fullName>
    </recommendedName>
</protein>
<feature type="transmembrane region" description="Helical" evidence="6">
    <location>
        <begin position="373"/>
        <end position="395"/>
    </location>
</feature>
<dbReference type="PANTHER" id="PTHR37422:SF13">
    <property type="entry name" value="LIPOPOLYSACCHARIDE BIOSYNTHESIS PROTEIN PA4999-RELATED"/>
    <property type="match status" value="1"/>
</dbReference>
<dbReference type="InterPro" id="IPR051533">
    <property type="entry name" value="WaaL-like"/>
</dbReference>
<keyword evidence="3 6" id="KW-1133">Transmembrane helix</keyword>
<proteinExistence type="predicted"/>
<evidence type="ECO:0000313" key="9">
    <source>
        <dbReference type="Proteomes" id="UP000503820"/>
    </source>
</evidence>
<feature type="transmembrane region" description="Helical" evidence="6">
    <location>
        <begin position="179"/>
        <end position="197"/>
    </location>
</feature>
<organism evidence="8 9">
    <name type="scientific">Desulfovibrio psychrotolerans</name>
    <dbReference type="NCBI Taxonomy" id="415242"/>
    <lineage>
        <taxon>Bacteria</taxon>
        <taxon>Pseudomonadati</taxon>
        <taxon>Thermodesulfobacteriota</taxon>
        <taxon>Desulfovibrionia</taxon>
        <taxon>Desulfovibrionales</taxon>
        <taxon>Desulfovibrionaceae</taxon>
        <taxon>Desulfovibrio</taxon>
    </lineage>
</organism>